<name>A0A2W4R6E9_9GAMM</name>
<dbReference type="AlphaFoldDB" id="A0A2W4R6E9"/>
<dbReference type="GO" id="GO:0016747">
    <property type="term" value="F:acyltransferase activity, transferring groups other than amino-acyl groups"/>
    <property type="evidence" value="ECO:0007669"/>
    <property type="project" value="InterPro"/>
</dbReference>
<dbReference type="InterPro" id="IPR000182">
    <property type="entry name" value="GNAT_dom"/>
</dbReference>
<dbReference type="InterPro" id="IPR016181">
    <property type="entry name" value="Acyl_CoA_acyltransferase"/>
</dbReference>
<organism evidence="2 3">
    <name type="scientific">Candidatus Methylumidiphilus alinenensis</name>
    <dbReference type="NCBI Taxonomy" id="2202197"/>
    <lineage>
        <taxon>Bacteria</taxon>
        <taxon>Pseudomonadati</taxon>
        <taxon>Pseudomonadota</taxon>
        <taxon>Gammaproteobacteria</taxon>
        <taxon>Methylococcales</taxon>
        <taxon>Candidatus Methylumidiphilus</taxon>
    </lineage>
</organism>
<reference evidence="2 3" key="1">
    <citation type="journal article" date="2018" name="Aquat. Microb. Ecol.">
        <title>Gammaproteobacterial methanotrophs dominate.</title>
        <authorList>
            <person name="Rissanen A.J."/>
            <person name="Saarenheimo J."/>
            <person name="Tiirola M."/>
            <person name="Peura S."/>
            <person name="Aalto S.L."/>
            <person name="Karvinen A."/>
            <person name="Nykanen H."/>
        </authorList>
    </citation>
    <scope>NUCLEOTIDE SEQUENCE [LARGE SCALE GENOMIC DNA]</scope>
    <source>
        <strain evidence="2">AMbin10</strain>
    </source>
</reference>
<evidence type="ECO:0000313" key="3">
    <source>
        <dbReference type="Proteomes" id="UP000249396"/>
    </source>
</evidence>
<feature type="domain" description="N-acetyltransferase" evidence="1">
    <location>
        <begin position="8"/>
        <end position="159"/>
    </location>
</feature>
<dbReference type="Gene3D" id="3.40.630.30">
    <property type="match status" value="1"/>
</dbReference>
<evidence type="ECO:0000313" key="2">
    <source>
        <dbReference type="EMBL" id="PZN78556.1"/>
    </source>
</evidence>
<accession>A0A2W4R6E9</accession>
<proteinExistence type="predicted"/>
<dbReference type="Proteomes" id="UP000249396">
    <property type="component" value="Unassembled WGS sequence"/>
</dbReference>
<protein>
    <recommendedName>
        <fullName evidence="1">N-acetyltransferase domain-containing protein</fullName>
    </recommendedName>
</protein>
<evidence type="ECO:0000259" key="1">
    <source>
        <dbReference type="PROSITE" id="PS51186"/>
    </source>
</evidence>
<sequence>MAPQHPVARVRGATLKDLDAVLALSAEMHAESRYAVYPFDSEVARELAVTYLRDGEKRCCIIAEAGGSPTGLIAGEVAPLVFSRIEVAYDTLFYVKPSRRGRWDSLRLLRAFDGWARSRGAMELTLSTSSAVSADRTDALLSRLGYAHVGSVCTKSFKL</sequence>
<dbReference type="PROSITE" id="PS51186">
    <property type="entry name" value="GNAT"/>
    <property type="match status" value="1"/>
</dbReference>
<dbReference type="CDD" id="cd04301">
    <property type="entry name" value="NAT_SF"/>
    <property type="match status" value="1"/>
</dbReference>
<dbReference type="SUPFAM" id="SSF55729">
    <property type="entry name" value="Acyl-CoA N-acyltransferases (Nat)"/>
    <property type="match status" value="1"/>
</dbReference>
<gene>
    <name evidence="2" type="ORF">DM484_12815</name>
</gene>
<dbReference type="EMBL" id="QJPH01000315">
    <property type="protein sequence ID" value="PZN78556.1"/>
    <property type="molecule type" value="Genomic_DNA"/>
</dbReference>
<comment type="caution">
    <text evidence="2">The sequence shown here is derived from an EMBL/GenBank/DDBJ whole genome shotgun (WGS) entry which is preliminary data.</text>
</comment>